<name>A0A3S4X4R6_9ACTO</name>
<evidence type="ECO:0000313" key="7">
    <source>
        <dbReference type="Proteomes" id="UP000269542"/>
    </source>
</evidence>
<comment type="subcellular location">
    <subcellularLocation>
        <location evidence="3">Cytoplasm</location>
    </subcellularLocation>
</comment>
<comment type="similarity">
    <text evidence="3">Belongs to the RimP family.</text>
</comment>
<dbReference type="AlphaFoldDB" id="A0A3S4X4R6"/>
<evidence type="ECO:0000313" key="6">
    <source>
        <dbReference type="EMBL" id="VEI12663.1"/>
    </source>
</evidence>
<evidence type="ECO:0000259" key="4">
    <source>
        <dbReference type="Pfam" id="PF02576"/>
    </source>
</evidence>
<dbReference type="Pfam" id="PF02576">
    <property type="entry name" value="RimP_N"/>
    <property type="match status" value="1"/>
</dbReference>
<evidence type="ECO:0000259" key="5">
    <source>
        <dbReference type="Pfam" id="PF17384"/>
    </source>
</evidence>
<accession>A0A3S4X4R6</accession>
<dbReference type="InterPro" id="IPR028998">
    <property type="entry name" value="RimP_C"/>
</dbReference>
<proteinExistence type="inferred from homology"/>
<dbReference type="PANTHER" id="PTHR33867:SF1">
    <property type="entry name" value="RIBOSOME MATURATION FACTOR RIMP"/>
    <property type="match status" value="1"/>
</dbReference>
<dbReference type="InterPro" id="IPR003728">
    <property type="entry name" value="Ribosome_maturation_RimP"/>
</dbReference>
<evidence type="ECO:0000256" key="1">
    <source>
        <dbReference type="ARBA" id="ARBA00022490"/>
    </source>
</evidence>
<dbReference type="InterPro" id="IPR028989">
    <property type="entry name" value="RimP_N"/>
</dbReference>
<evidence type="ECO:0000256" key="3">
    <source>
        <dbReference type="HAMAP-Rule" id="MF_01077"/>
    </source>
</evidence>
<keyword evidence="2 3" id="KW-0690">Ribosome biogenesis</keyword>
<dbReference type="SUPFAM" id="SSF75420">
    <property type="entry name" value="YhbC-like, N-terminal domain"/>
    <property type="match status" value="1"/>
</dbReference>
<gene>
    <name evidence="3 6" type="primary">rimP</name>
    <name evidence="6" type="ORF">NCTC13354_00352</name>
</gene>
<dbReference type="PANTHER" id="PTHR33867">
    <property type="entry name" value="RIBOSOME MATURATION FACTOR RIMP"/>
    <property type="match status" value="1"/>
</dbReference>
<dbReference type="GO" id="GO:0006412">
    <property type="term" value="P:translation"/>
    <property type="evidence" value="ECO:0007669"/>
    <property type="project" value="TreeGrafter"/>
</dbReference>
<dbReference type="Gene3D" id="3.30.300.70">
    <property type="entry name" value="RimP-like superfamily, N-terminal"/>
    <property type="match status" value="1"/>
</dbReference>
<dbReference type="GO" id="GO:0005829">
    <property type="term" value="C:cytosol"/>
    <property type="evidence" value="ECO:0007669"/>
    <property type="project" value="TreeGrafter"/>
</dbReference>
<dbReference type="InterPro" id="IPR036847">
    <property type="entry name" value="RimP_C_sf"/>
</dbReference>
<dbReference type="Proteomes" id="UP000269542">
    <property type="component" value="Chromosome"/>
</dbReference>
<keyword evidence="1 3" id="KW-0963">Cytoplasm</keyword>
<protein>
    <recommendedName>
        <fullName evidence="3">Ribosome maturation factor RimP</fullName>
    </recommendedName>
</protein>
<comment type="function">
    <text evidence="3">Required for maturation of 30S ribosomal subunits.</text>
</comment>
<sequence length="149" mass="15752">MSTHSEIASLVEPIVNEHGLYLEQVELHRAGKHSTLRVTIDLPDGPGGVDSGALSEVTRAVSAALDEADPIAGSYNLEVTTPGAERKLTTARHFSRAQGRLVAFSLDDGTEFEGRINAVSGDTVVVAVGSEERSLDLADIAGAQVRLEF</sequence>
<dbReference type="SUPFAM" id="SSF74942">
    <property type="entry name" value="YhbC-like, C-terminal domain"/>
    <property type="match status" value="1"/>
</dbReference>
<dbReference type="CDD" id="cd01734">
    <property type="entry name" value="YlxS_C"/>
    <property type="match status" value="1"/>
</dbReference>
<dbReference type="GO" id="GO:0000028">
    <property type="term" value="P:ribosomal small subunit assembly"/>
    <property type="evidence" value="ECO:0007669"/>
    <property type="project" value="TreeGrafter"/>
</dbReference>
<dbReference type="InterPro" id="IPR035956">
    <property type="entry name" value="RimP_N_sf"/>
</dbReference>
<dbReference type="HAMAP" id="MF_01077">
    <property type="entry name" value="RimP"/>
    <property type="match status" value="1"/>
</dbReference>
<feature type="domain" description="Ribosome maturation factor RimP C-terminal" evidence="5">
    <location>
        <begin position="88"/>
        <end position="149"/>
    </location>
</feature>
<dbReference type="EMBL" id="LR134476">
    <property type="protein sequence ID" value="VEI12663.1"/>
    <property type="molecule type" value="Genomic_DNA"/>
</dbReference>
<feature type="domain" description="Ribosome maturation factor RimP N-terminal" evidence="4">
    <location>
        <begin position="10"/>
        <end position="85"/>
    </location>
</feature>
<evidence type="ECO:0000256" key="2">
    <source>
        <dbReference type="ARBA" id="ARBA00022517"/>
    </source>
</evidence>
<dbReference type="Pfam" id="PF17384">
    <property type="entry name" value="DUF150_C"/>
    <property type="match status" value="1"/>
</dbReference>
<dbReference type="KEGG" id="tbw:NCTC13354_00352"/>
<organism evidence="6 7">
    <name type="scientific">Trueperella bialowiezensis</name>
    <dbReference type="NCBI Taxonomy" id="312285"/>
    <lineage>
        <taxon>Bacteria</taxon>
        <taxon>Bacillati</taxon>
        <taxon>Actinomycetota</taxon>
        <taxon>Actinomycetes</taxon>
        <taxon>Actinomycetales</taxon>
        <taxon>Actinomycetaceae</taxon>
        <taxon>Trueperella</taxon>
    </lineage>
</organism>
<reference evidence="6 7" key="1">
    <citation type="submission" date="2018-12" db="EMBL/GenBank/DDBJ databases">
        <authorList>
            <consortium name="Pathogen Informatics"/>
        </authorList>
    </citation>
    <scope>NUCLEOTIDE SEQUENCE [LARGE SCALE GENOMIC DNA]</scope>
    <source>
        <strain evidence="6 7">NCTC13354</strain>
    </source>
</reference>
<keyword evidence="7" id="KW-1185">Reference proteome</keyword>
<dbReference type="RefSeq" id="WP_197718450.1">
    <property type="nucleotide sequence ID" value="NZ_LR134476.1"/>
</dbReference>